<keyword evidence="3" id="KW-1185">Reference proteome</keyword>
<evidence type="ECO:0000313" key="2">
    <source>
        <dbReference type="EMBL" id="MFD2833649.1"/>
    </source>
</evidence>
<dbReference type="EMBL" id="JBHUOJ010000022">
    <property type="protein sequence ID" value="MFD2833649.1"/>
    <property type="molecule type" value="Genomic_DNA"/>
</dbReference>
<organism evidence="2 3">
    <name type="scientific">Christiangramia antarctica</name>
    <dbReference type="NCBI Taxonomy" id="2058158"/>
    <lineage>
        <taxon>Bacteria</taxon>
        <taxon>Pseudomonadati</taxon>
        <taxon>Bacteroidota</taxon>
        <taxon>Flavobacteriia</taxon>
        <taxon>Flavobacteriales</taxon>
        <taxon>Flavobacteriaceae</taxon>
        <taxon>Christiangramia</taxon>
    </lineage>
</organism>
<accession>A0ABW5X7L3</accession>
<dbReference type="RefSeq" id="WP_251743025.1">
    <property type="nucleotide sequence ID" value="NZ_JBHUOJ010000022.1"/>
</dbReference>
<gene>
    <name evidence="2" type="ORF">ACFSYS_10150</name>
</gene>
<evidence type="ECO:0000313" key="3">
    <source>
        <dbReference type="Proteomes" id="UP001597438"/>
    </source>
</evidence>
<name>A0ABW5X7L3_9FLAO</name>
<comment type="caution">
    <text evidence="2">The sequence shown here is derived from an EMBL/GenBank/DDBJ whole genome shotgun (WGS) entry which is preliminary data.</text>
</comment>
<dbReference type="Proteomes" id="UP001597438">
    <property type="component" value="Unassembled WGS sequence"/>
</dbReference>
<sequence length="460" mass="52247">MKTIRLNYAILMLLFISAAGFAQTKKFNKTYSTNAEVNVEIDSKHTNVIIENWDKDEVSVEAYLEGDTGNKEQTKELLDSWNLETISSKNKIIVKSGAGDMNLNFNMDLSGLQEPLAHLPAIMEPLMNNLVGPLLQSFAENPLPPEFAENMDAFEFDYQAYKKDGDKYMEKWEKNIEKKFGKNFEVKMEKWAENVEKNSEKFEKEYEAKMEVWSKDFEKDMEAWGEEFGKKMEVWGENFGKQMEAQFESGENFEYLGDNSKVRRVIRIKAPKNAKLKLNVRHGEVKLGSAMKNLKADLSHSRFSANRIYGEDTNIKVAYSPVKIANWEYGILSTDFVENCNIDKVVSIKLNSNSSDITINELQKTGVLTGSFGELTIKNLGTSFSNLNITLENSDLKLDIPETAFNFTYNGTQSNIKYPTAMKLKASKSYDNETLNGYYKANSGTGNITIKANFSDVLVN</sequence>
<protein>
    <submittedName>
        <fullName evidence="2">DUF4097 domain-containing protein</fullName>
    </submittedName>
</protein>
<proteinExistence type="predicted"/>
<evidence type="ECO:0000256" key="1">
    <source>
        <dbReference type="SAM" id="SignalP"/>
    </source>
</evidence>
<feature type="chain" id="PRO_5047502850" evidence="1">
    <location>
        <begin position="23"/>
        <end position="460"/>
    </location>
</feature>
<feature type="signal peptide" evidence="1">
    <location>
        <begin position="1"/>
        <end position="22"/>
    </location>
</feature>
<keyword evidence="1" id="KW-0732">Signal</keyword>
<reference evidence="3" key="1">
    <citation type="journal article" date="2019" name="Int. J. Syst. Evol. Microbiol.">
        <title>The Global Catalogue of Microorganisms (GCM) 10K type strain sequencing project: providing services to taxonomists for standard genome sequencing and annotation.</title>
        <authorList>
            <consortium name="The Broad Institute Genomics Platform"/>
            <consortium name="The Broad Institute Genome Sequencing Center for Infectious Disease"/>
            <person name="Wu L."/>
            <person name="Ma J."/>
        </authorList>
    </citation>
    <scope>NUCLEOTIDE SEQUENCE [LARGE SCALE GENOMIC DNA]</scope>
    <source>
        <strain evidence="3">KCTC 52925</strain>
    </source>
</reference>